<evidence type="ECO:0000313" key="1">
    <source>
        <dbReference type="EMBL" id="KYF72064.1"/>
    </source>
</evidence>
<name>A0A150QVP5_SORCE</name>
<proteinExistence type="predicted"/>
<evidence type="ECO:0000313" key="2">
    <source>
        <dbReference type="Proteomes" id="UP000075260"/>
    </source>
</evidence>
<accession>A0A150QVP5</accession>
<gene>
    <name evidence="1" type="ORF">BE15_45405</name>
</gene>
<organism evidence="1 2">
    <name type="scientific">Sorangium cellulosum</name>
    <name type="common">Polyangium cellulosum</name>
    <dbReference type="NCBI Taxonomy" id="56"/>
    <lineage>
        <taxon>Bacteria</taxon>
        <taxon>Pseudomonadati</taxon>
        <taxon>Myxococcota</taxon>
        <taxon>Polyangia</taxon>
        <taxon>Polyangiales</taxon>
        <taxon>Polyangiaceae</taxon>
        <taxon>Sorangium</taxon>
    </lineage>
</organism>
<dbReference type="AlphaFoldDB" id="A0A150QVP5"/>
<comment type="caution">
    <text evidence="1">The sequence shown here is derived from an EMBL/GenBank/DDBJ whole genome shotgun (WGS) entry which is preliminary data.</text>
</comment>
<dbReference type="Proteomes" id="UP000075260">
    <property type="component" value="Unassembled WGS sequence"/>
</dbReference>
<protein>
    <submittedName>
        <fullName evidence="1">Uncharacterized protein</fullName>
    </submittedName>
</protein>
<reference evidence="1 2" key="1">
    <citation type="submission" date="2014-02" db="EMBL/GenBank/DDBJ databases">
        <title>The small core and large imbalanced accessory genome model reveals a collaborative survival strategy of Sorangium cellulosum strains in nature.</title>
        <authorList>
            <person name="Han K."/>
            <person name="Peng R."/>
            <person name="Blom J."/>
            <person name="Li Y.-Z."/>
        </authorList>
    </citation>
    <scope>NUCLEOTIDE SEQUENCE [LARGE SCALE GENOMIC DNA]</scope>
    <source>
        <strain evidence="1 2">So0008-312</strain>
    </source>
</reference>
<dbReference type="EMBL" id="JEMA01000293">
    <property type="protein sequence ID" value="KYF72064.1"/>
    <property type="molecule type" value="Genomic_DNA"/>
</dbReference>
<sequence>MDSGRAGGLVTDSPSGGIGGSLAAADGFLQASDAPVPVAITTGENGTGKTILLDPIRGLSVHPYGGSPRAIWRNGTPFLMEATLVVERRQKVLKATETQPGTFNFGDIRKDVSTLPLKVEQGQECPNGVVDFWRSALPADTYTINQLTR</sequence>